<keyword evidence="1" id="KW-0812">Transmembrane</keyword>
<organism evidence="2 3">
    <name type="scientific">Veillonella rogosae JCM 15642</name>
    <dbReference type="NCBI Taxonomy" id="1298595"/>
    <lineage>
        <taxon>Bacteria</taxon>
        <taxon>Bacillati</taxon>
        <taxon>Bacillota</taxon>
        <taxon>Negativicutes</taxon>
        <taxon>Veillonellales</taxon>
        <taxon>Veillonellaceae</taxon>
        <taxon>Veillonella</taxon>
    </lineage>
</organism>
<keyword evidence="1" id="KW-1133">Transmembrane helix</keyword>
<reference evidence="2 3" key="1">
    <citation type="submission" date="2018-01" db="EMBL/GenBank/DDBJ databases">
        <title>Draft genome sequences of clinical isolates and type strains of oral Veillonella including Veillonella infantum sp., nov.</title>
        <authorList>
            <person name="Mashima I."/>
            <person name="Liao Y.-C."/>
            <person name="Sabharwal A."/>
            <person name="Haase E.M."/>
            <person name="Nakazawa F."/>
            <person name="Scannapieco F.A."/>
        </authorList>
    </citation>
    <scope>NUCLEOTIDE SEQUENCE [LARGE SCALE GENOMIC DNA]</scope>
    <source>
        <strain evidence="2 3">JCM 15642</strain>
    </source>
</reference>
<dbReference type="RefSeq" id="WP_105081834.1">
    <property type="nucleotide sequence ID" value="NZ_PPCX01000010.1"/>
</dbReference>
<evidence type="ECO:0008006" key="4">
    <source>
        <dbReference type="Google" id="ProtNLM"/>
    </source>
</evidence>
<sequence length="372" mass="44412">MAFWIGLAIFILTSIVAERLLPPQYKKCMPILVMVVLTFFGLFRSEIGTDYDWYIVLFDTVKIDDLYPEPTFLLLVEFLRQFHFSYQVMFIAYELPIMLILWSAIKYYIKDTEIQILTVALFYCLEYFFSLNGIRQGLSMVLIFWGYRYCLERSLWKYLLVVALAASMHYSAVVAAVLYFVPTRVFSWYKYAIVFILTFIVFKLNIVLTFLSTLFAILQVDGRYLSYLSDVDSVKMTGFYMFYHFGLFSLARLAILELKPQYKGLLNIWFLGILGHFLFAFSLPITRLTKYFEYFIILIMPYTIQYLNSNFLLQVKDKIYNFKWGYIILLLYMYTFLNTMSAIPQDYYSNWRNPFPSSMNIEYQFNFKMFDR</sequence>
<feature type="transmembrane region" description="Helical" evidence="1">
    <location>
        <begin position="268"/>
        <end position="285"/>
    </location>
</feature>
<feature type="transmembrane region" description="Helical" evidence="1">
    <location>
        <begin position="84"/>
        <end position="104"/>
    </location>
</feature>
<evidence type="ECO:0000256" key="1">
    <source>
        <dbReference type="SAM" id="Phobius"/>
    </source>
</evidence>
<name>A0ABX5C104_9FIRM</name>
<feature type="transmembrane region" description="Helical" evidence="1">
    <location>
        <begin position="324"/>
        <end position="343"/>
    </location>
</feature>
<evidence type="ECO:0000313" key="2">
    <source>
        <dbReference type="EMBL" id="PQL12285.1"/>
    </source>
</evidence>
<keyword evidence="3" id="KW-1185">Reference proteome</keyword>
<dbReference type="Pfam" id="PF14897">
    <property type="entry name" value="EpsG"/>
    <property type="match status" value="1"/>
</dbReference>
<dbReference type="Proteomes" id="UP000238774">
    <property type="component" value="Unassembled WGS sequence"/>
</dbReference>
<feature type="transmembrane region" description="Helical" evidence="1">
    <location>
        <begin position="116"/>
        <end position="135"/>
    </location>
</feature>
<evidence type="ECO:0000313" key="3">
    <source>
        <dbReference type="Proteomes" id="UP000238774"/>
    </source>
</evidence>
<comment type="caution">
    <text evidence="2">The sequence shown here is derived from an EMBL/GenBank/DDBJ whole genome shotgun (WGS) entry which is preliminary data.</text>
</comment>
<feature type="transmembrane region" description="Helical" evidence="1">
    <location>
        <begin position="238"/>
        <end position="256"/>
    </location>
</feature>
<dbReference type="InterPro" id="IPR049458">
    <property type="entry name" value="EpsG-like"/>
</dbReference>
<proteinExistence type="predicted"/>
<feature type="transmembrane region" description="Helical" evidence="1">
    <location>
        <begin position="193"/>
        <end position="218"/>
    </location>
</feature>
<feature type="transmembrane region" description="Helical" evidence="1">
    <location>
        <begin position="155"/>
        <end position="181"/>
    </location>
</feature>
<feature type="transmembrane region" description="Helical" evidence="1">
    <location>
        <begin position="291"/>
        <end position="312"/>
    </location>
</feature>
<keyword evidence="1" id="KW-0472">Membrane</keyword>
<gene>
    <name evidence="2" type="ORF">VRHSUH09_07690</name>
</gene>
<accession>A0ABX5C104</accession>
<protein>
    <recommendedName>
        <fullName evidence="4">EpsG family protein</fullName>
    </recommendedName>
</protein>
<dbReference type="EMBL" id="PPCX01000010">
    <property type="protein sequence ID" value="PQL12285.1"/>
    <property type="molecule type" value="Genomic_DNA"/>
</dbReference>